<gene>
    <name evidence="7" type="ORF">HL667_27930</name>
</gene>
<dbReference type="Proteomes" id="UP000886476">
    <property type="component" value="Unassembled WGS sequence"/>
</dbReference>
<dbReference type="SUPFAM" id="SSF46785">
    <property type="entry name" value="Winged helix' DNA-binding domain"/>
    <property type="match status" value="1"/>
</dbReference>
<evidence type="ECO:0000256" key="4">
    <source>
        <dbReference type="ARBA" id="ARBA00023125"/>
    </source>
</evidence>
<dbReference type="EMBL" id="JABFDN010000013">
    <property type="protein sequence ID" value="NPU68860.1"/>
    <property type="molecule type" value="Genomic_DNA"/>
</dbReference>
<name>A0ABX2CMF6_9BRAD</name>
<protein>
    <submittedName>
        <fullName evidence="7">LysR family transcriptional regulator</fullName>
    </submittedName>
</protein>
<keyword evidence="4" id="KW-0238">DNA-binding</keyword>
<dbReference type="Gene3D" id="1.10.10.10">
    <property type="entry name" value="Winged helix-like DNA-binding domain superfamily/Winged helix DNA-binding domain"/>
    <property type="match status" value="1"/>
</dbReference>
<evidence type="ECO:0000313" key="8">
    <source>
        <dbReference type="Proteomes" id="UP000886476"/>
    </source>
</evidence>
<dbReference type="Pfam" id="PF00126">
    <property type="entry name" value="HTH_1"/>
    <property type="match status" value="1"/>
</dbReference>
<dbReference type="Pfam" id="PF03466">
    <property type="entry name" value="LysR_substrate"/>
    <property type="match status" value="1"/>
</dbReference>
<comment type="function">
    <text evidence="1">NodD regulates the expression of the nodABCFE genes which encode other nodulation proteins. NodD is also a negative regulator of its own expression. Binds flavonoids as inducers.</text>
</comment>
<evidence type="ECO:0000256" key="5">
    <source>
        <dbReference type="ARBA" id="ARBA00023163"/>
    </source>
</evidence>
<comment type="similarity">
    <text evidence="2">Belongs to the LysR transcriptional regulatory family.</text>
</comment>
<evidence type="ECO:0000256" key="1">
    <source>
        <dbReference type="ARBA" id="ARBA00003502"/>
    </source>
</evidence>
<dbReference type="InterPro" id="IPR036390">
    <property type="entry name" value="WH_DNA-bd_sf"/>
</dbReference>
<dbReference type="SUPFAM" id="SSF53850">
    <property type="entry name" value="Periplasmic binding protein-like II"/>
    <property type="match status" value="1"/>
</dbReference>
<dbReference type="PANTHER" id="PTHR30537">
    <property type="entry name" value="HTH-TYPE TRANSCRIPTIONAL REGULATOR"/>
    <property type="match status" value="1"/>
</dbReference>
<evidence type="ECO:0000256" key="2">
    <source>
        <dbReference type="ARBA" id="ARBA00009437"/>
    </source>
</evidence>
<dbReference type="InterPro" id="IPR000847">
    <property type="entry name" value="LysR_HTH_N"/>
</dbReference>
<proteinExistence type="inferred from homology"/>
<dbReference type="RefSeq" id="WP_172113921.1">
    <property type="nucleotide sequence ID" value="NZ_JABFDN010000013.1"/>
</dbReference>
<dbReference type="InterPro" id="IPR058163">
    <property type="entry name" value="LysR-type_TF_proteobact-type"/>
</dbReference>
<evidence type="ECO:0000259" key="6">
    <source>
        <dbReference type="PROSITE" id="PS50931"/>
    </source>
</evidence>
<dbReference type="InterPro" id="IPR005119">
    <property type="entry name" value="LysR_subst-bd"/>
</dbReference>
<dbReference type="InterPro" id="IPR036388">
    <property type="entry name" value="WH-like_DNA-bd_sf"/>
</dbReference>
<evidence type="ECO:0000256" key="3">
    <source>
        <dbReference type="ARBA" id="ARBA00023015"/>
    </source>
</evidence>
<reference evidence="7" key="1">
    <citation type="submission" date="2020-05" db="EMBL/GenBank/DDBJ databases">
        <title>Nod-independent and nitrogen-fixing Bradyrhizobium aeschynomene sp. nov. isolated from nodules of Aeschynomene indica.</title>
        <authorList>
            <person name="Zhang Z."/>
        </authorList>
    </citation>
    <scope>NUCLEOTIDE SEQUENCE</scope>
    <source>
        <strain evidence="7">83012</strain>
    </source>
</reference>
<keyword evidence="3" id="KW-0805">Transcription regulation</keyword>
<dbReference type="PROSITE" id="PS50931">
    <property type="entry name" value="HTH_LYSR"/>
    <property type="match status" value="1"/>
</dbReference>
<sequence>MIEPSDWSLLRSFLAVIRRGSLSAAARATGLTQPTVGRHIDELEAGLGVALFTRSQAGLLPTEAATALVPHAEAMEAAFAALVRAARSGGDARQPRGVVRISASEIVGTFVLPTILAGIRKRYPEIIIELVLNNRTDDLLRRDADIAVRMIRPKQDGLVARRIGSVPLGLYAHRDYIARFGLPDMIEALAAHHVIGFDRDDHSARSVASSQLPISRELFSYRTDSDVAQVTAIEAGLGIGGMQIAMARRNPALVPVLANQVAFELDCWLAVHEDQKDAPPIRAMFDGLAEGLARWVSEGGR</sequence>
<evidence type="ECO:0000313" key="7">
    <source>
        <dbReference type="EMBL" id="NPU68860.1"/>
    </source>
</evidence>
<feature type="domain" description="HTH lysR-type" evidence="6">
    <location>
        <begin position="1"/>
        <end position="62"/>
    </location>
</feature>
<comment type="caution">
    <text evidence="7">The sequence shown here is derived from an EMBL/GenBank/DDBJ whole genome shotgun (WGS) entry which is preliminary data.</text>
</comment>
<dbReference type="PRINTS" id="PR00039">
    <property type="entry name" value="HTHLYSR"/>
</dbReference>
<organism evidence="7 8">
    <name type="scientific">Bradyrhizobium aeschynomenes</name>
    <dbReference type="NCBI Taxonomy" id="2734909"/>
    <lineage>
        <taxon>Bacteria</taxon>
        <taxon>Pseudomonadati</taxon>
        <taxon>Pseudomonadota</taxon>
        <taxon>Alphaproteobacteria</taxon>
        <taxon>Hyphomicrobiales</taxon>
        <taxon>Nitrobacteraceae</taxon>
        <taxon>Bradyrhizobium</taxon>
    </lineage>
</organism>
<keyword evidence="8" id="KW-1185">Reference proteome</keyword>
<keyword evidence="5" id="KW-0804">Transcription</keyword>
<dbReference type="Gene3D" id="3.40.190.290">
    <property type="match status" value="1"/>
</dbReference>
<accession>A0ABX2CMF6</accession>
<dbReference type="PANTHER" id="PTHR30537:SF3">
    <property type="entry name" value="TRANSCRIPTIONAL REGULATORY PROTEIN"/>
    <property type="match status" value="1"/>
</dbReference>